<evidence type="ECO:0000313" key="3">
    <source>
        <dbReference type="EMBL" id="AZS15430.1"/>
    </source>
</evidence>
<organism evidence="3 4">
    <name type="scientific">Paenibacillus lutimineralis</name>
    <dbReference type="NCBI Taxonomy" id="2707005"/>
    <lineage>
        <taxon>Bacteria</taxon>
        <taxon>Bacillati</taxon>
        <taxon>Bacillota</taxon>
        <taxon>Bacilli</taxon>
        <taxon>Bacillales</taxon>
        <taxon>Paenibacillaceae</taxon>
        <taxon>Paenibacillus</taxon>
    </lineage>
</organism>
<dbReference type="InterPro" id="IPR037883">
    <property type="entry name" value="Knr4/Smi1-like_sf"/>
</dbReference>
<gene>
    <name evidence="3" type="ORF">EI981_13820</name>
</gene>
<dbReference type="InterPro" id="IPR018958">
    <property type="entry name" value="Knr4/Smi1-like_dom"/>
</dbReference>
<protein>
    <submittedName>
        <fullName evidence="3">SMI1/KNR4 family protein</fullName>
    </submittedName>
</protein>
<dbReference type="InterPro" id="IPR011990">
    <property type="entry name" value="TPR-like_helical_dom_sf"/>
</dbReference>
<name>A0A3S9UYS3_9BACL</name>
<dbReference type="InterPro" id="IPR019734">
    <property type="entry name" value="TPR_rpt"/>
</dbReference>
<dbReference type="RefSeq" id="WP_126999043.1">
    <property type="nucleotide sequence ID" value="NZ_CP034346.1"/>
</dbReference>
<dbReference type="Gene3D" id="3.40.1580.10">
    <property type="entry name" value="SMI1/KNR4-like"/>
    <property type="match status" value="1"/>
</dbReference>
<evidence type="ECO:0000259" key="2">
    <source>
        <dbReference type="SMART" id="SM00860"/>
    </source>
</evidence>
<feature type="domain" description="Knr4/Smi1-like" evidence="2">
    <location>
        <begin position="154"/>
        <end position="293"/>
    </location>
</feature>
<keyword evidence="4" id="KW-1185">Reference proteome</keyword>
<evidence type="ECO:0000256" key="1">
    <source>
        <dbReference type="PROSITE-ProRule" id="PRU00339"/>
    </source>
</evidence>
<dbReference type="EMBL" id="CP034346">
    <property type="protein sequence ID" value="AZS15430.1"/>
    <property type="molecule type" value="Genomic_DNA"/>
</dbReference>
<accession>A0A3S9UYS3</accession>
<dbReference type="AlphaFoldDB" id="A0A3S9UYS3"/>
<dbReference type="Proteomes" id="UP000270678">
    <property type="component" value="Chromosome"/>
</dbReference>
<dbReference type="SMART" id="SM00860">
    <property type="entry name" value="SMI1_KNR4"/>
    <property type="match status" value="1"/>
</dbReference>
<dbReference type="SUPFAM" id="SSF160631">
    <property type="entry name" value="SMI1/KNR4-like"/>
    <property type="match status" value="1"/>
</dbReference>
<dbReference type="KEGG" id="plut:EI981_13820"/>
<feature type="repeat" description="TPR" evidence="1">
    <location>
        <begin position="69"/>
        <end position="102"/>
    </location>
</feature>
<dbReference type="SUPFAM" id="SSF48452">
    <property type="entry name" value="TPR-like"/>
    <property type="match status" value="1"/>
</dbReference>
<dbReference type="Pfam" id="PF14568">
    <property type="entry name" value="SUKH_6"/>
    <property type="match status" value="1"/>
</dbReference>
<proteinExistence type="predicted"/>
<evidence type="ECO:0000313" key="4">
    <source>
        <dbReference type="Proteomes" id="UP000270678"/>
    </source>
</evidence>
<dbReference type="PROSITE" id="PS50005">
    <property type="entry name" value="TPR"/>
    <property type="match status" value="1"/>
</dbReference>
<dbReference type="Gene3D" id="1.25.40.10">
    <property type="entry name" value="Tetratricopeptide repeat domain"/>
    <property type="match status" value="1"/>
</dbReference>
<keyword evidence="1" id="KW-0802">TPR repeat</keyword>
<reference evidence="4" key="1">
    <citation type="submission" date="2018-12" db="EMBL/GenBank/DDBJ databases">
        <title>Complete genome sequence of Paenibacillus sp. MBLB1234.</title>
        <authorList>
            <person name="Nam Y.-D."/>
            <person name="Kang J."/>
            <person name="Chung W.-H."/>
            <person name="Park Y.S."/>
        </authorList>
    </citation>
    <scope>NUCLEOTIDE SEQUENCE [LARGE SCALE GENOMIC DNA]</scope>
    <source>
        <strain evidence="4">MBLB1234</strain>
    </source>
</reference>
<sequence>MSKELLDKLQSWYDDDQHDKIVEAIEQLPESERDYELVGHYGRALNNLGRYTEALQQLLSVEQQGRQDATWNWRIGYSYFYMHQWEKALSAFEQFDRLEPGDADVDKYIEACHDIMERQSVAIREITRVPFRERDFSQFWEMSDYADKSYVEAPPTAEMIASIEEELGYKLPADYIWLMQQQNGGVPVNTCFPTAVSTSWAEDHVAITGMMGIGREKAYSLGGSLGSNFMQEEWGYPDIGVVLCDCPSAGHDVIMLDYRACGRDGEPAVVHVDQEAGYWVTFLAPNFATFIAGLVNEEVFDTSEQDKLDDLDKVEYAQFSSLLQSLCENADGIDRIEAVIRNICTQIVEDKGYFAFHADELSMLMYDIQFWLYAGANPGVTRAQYLAEYEKMIAFAQGFSTGGYAPDFVSSWLDERIKQGDIVNKGGVLSFTAAATERLVGKLIAIESGLGDEG</sequence>
<dbReference type="OrthoDB" id="8657476at2"/>